<dbReference type="PANTHER" id="PTHR19143:SF444">
    <property type="entry name" value="PROTEIN SCABROUS"/>
    <property type="match status" value="1"/>
</dbReference>
<evidence type="ECO:0000313" key="4">
    <source>
        <dbReference type="Proteomes" id="UP001497623"/>
    </source>
</evidence>
<sequence>MNLDSAQNNYKLTVTGYTGDAGDALTLRHNGQAFTTYDQDNDPWSSGNCAERFKGGWWYQTCHDSNLNGLPDLGTNTTSGEGIEWTKWLDPYSLRAVAMKIRPQVN</sequence>
<keyword evidence="4" id="KW-1185">Reference proteome</keyword>
<dbReference type="SMART" id="SM00186">
    <property type="entry name" value="FBG"/>
    <property type="match status" value="1"/>
</dbReference>
<name>A0AAV2PJN9_MEGNR</name>
<comment type="caution">
    <text evidence="3">The sequence shown here is derived from an EMBL/GenBank/DDBJ whole genome shotgun (WGS) entry which is preliminary data.</text>
</comment>
<evidence type="ECO:0000256" key="1">
    <source>
        <dbReference type="ARBA" id="ARBA00023157"/>
    </source>
</evidence>
<dbReference type="Proteomes" id="UP001497623">
    <property type="component" value="Unassembled WGS sequence"/>
</dbReference>
<reference evidence="3 4" key="1">
    <citation type="submission" date="2024-05" db="EMBL/GenBank/DDBJ databases">
        <authorList>
            <person name="Wallberg A."/>
        </authorList>
    </citation>
    <scope>NUCLEOTIDE SEQUENCE [LARGE SCALE GENOMIC DNA]</scope>
</reference>
<evidence type="ECO:0000313" key="3">
    <source>
        <dbReference type="EMBL" id="CAL4060461.1"/>
    </source>
</evidence>
<accession>A0AAV2PJN9</accession>
<protein>
    <recommendedName>
        <fullName evidence="2">Fibrinogen C-terminal domain-containing protein</fullName>
    </recommendedName>
</protein>
<dbReference type="EMBL" id="CAXKWB010000368">
    <property type="protein sequence ID" value="CAL4060461.1"/>
    <property type="molecule type" value="Genomic_DNA"/>
</dbReference>
<feature type="non-terminal residue" evidence="3">
    <location>
        <position position="106"/>
    </location>
</feature>
<keyword evidence="1" id="KW-1015">Disulfide bond</keyword>
<dbReference type="InterPro" id="IPR014716">
    <property type="entry name" value="Fibrinogen_a/b/g_C_1"/>
</dbReference>
<feature type="domain" description="Fibrinogen C-terminal" evidence="2">
    <location>
        <begin position="1"/>
        <end position="105"/>
    </location>
</feature>
<dbReference type="InterPro" id="IPR036056">
    <property type="entry name" value="Fibrinogen-like_C"/>
</dbReference>
<evidence type="ECO:0000259" key="2">
    <source>
        <dbReference type="PROSITE" id="PS51406"/>
    </source>
</evidence>
<dbReference type="PROSITE" id="PS51406">
    <property type="entry name" value="FIBRINOGEN_C_2"/>
    <property type="match status" value="1"/>
</dbReference>
<dbReference type="GO" id="GO:0005615">
    <property type="term" value="C:extracellular space"/>
    <property type="evidence" value="ECO:0007669"/>
    <property type="project" value="TreeGrafter"/>
</dbReference>
<dbReference type="PROSITE" id="PS00514">
    <property type="entry name" value="FIBRINOGEN_C_1"/>
    <property type="match status" value="1"/>
</dbReference>
<dbReference type="Pfam" id="PF00147">
    <property type="entry name" value="Fibrinogen_C"/>
    <property type="match status" value="1"/>
</dbReference>
<dbReference type="Gene3D" id="3.90.215.10">
    <property type="entry name" value="Gamma Fibrinogen, chain A, domain 1"/>
    <property type="match status" value="1"/>
</dbReference>
<organism evidence="3 4">
    <name type="scientific">Meganyctiphanes norvegica</name>
    <name type="common">Northern krill</name>
    <name type="synonym">Thysanopoda norvegica</name>
    <dbReference type="NCBI Taxonomy" id="48144"/>
    <lineage>
        <taxon>Eukaryota</taxon>
        <taxon>Metazoa</taxon>
        <taxon>Ecdysozoa</taxon>
        <taxon>Arthropoda</taxon>
        <taxon>Crustacea</taxon>
        <taxon>Multicrustacea</taxon>
        <taxon>Malacostraca</taxon>
        <taxon>Eumalacostraca</taxon>
        <taxon>Eucarida</taxon>
        <taxon>Euphausiacea</taxon>
        <taxon>Euphausiidae</taxon>
        <taxon>Meganyctiphanes</taxon>
    </lineage>
</organism>
<gene>
    <name evidence="3" type="ORF">MNOR_LOCUS1389</name>
</gene>
<proteinExistence type="predicted"/>
<dbReference type="SUPFAM" id="SSF56496">
    <property type="entry name" value="Fibrinogen C-terminal domain-like"/>
    <property type="match status" value="1"/>
</dbReference>
<dbReference type="AlphaFoldDB" id="A0AAV2PJN9"/>
<dbReference type="InterPro" id="IPR002181">
    <property type="entry name" value="Fibrinogen_a/b/g_C_dom"/>
</dbReference>
<dbReference type="InterPro" id="IPR050373">
    <property type="entry name" value="Fibrinogen_C-term_domain"/>
</dbReference>
<dbReference type="PANTHER" id="PTHR19143">
    <property type="entry name" value="FIBRINOGEN/TENASCIN/ANGIOPOEITIN"/>
    <property type="match status" value="1"/>
</dbReference>
<dbReference type="InterPro" id="IPR020837">
    <property type="entry name" value="Fibrinogen_CS"/>
</dbReference>